<reference evidence="1 2" key="1">
    <citation type="submission" date="2022-04" db="EMBL/GenBank/DDBJ databases">
        <title>Mechanism of arsenic methylation and mitigation arsenic toxicity by Bacillus sp. LH14 from an Arsenic-Contaminated Paddy Soil.</title>
        <authorList>
            <person name="Wang D."/>
        </authorList>
    </citation>
    <scope>NUCLEOTIDE SEQUENCE [LARGE SCALE GENOMIC DNA]</scope>
    <source>
        <strain evidence="1 2">LH14</strain>
    </source>
</reference>
<proteinExistence type="predicted"/>
<dbReference type="Proteomes" id="UP000830639">
    <property type="component" value="Chromosome"/>
</dbReference>
<dbReference type="RefSeq" id="WP_248268521.1">
    <property type="nucleotide sequence ID" value="NZ_CP096034.1"/>
</dbReference>
<keyword evidence="2" id="KW-1185">Reference proteome</keyword>
<sequence>MISLVFNIEFIKIITPKTVLSIDNKPIINEQELLKSLEKKYKIHELNNQANSYIIEKEANKYNLSSPSKIELIKLNKKFPEMNINKSNKQPYYVYHLFNLKNNDSIIKKYFKDNYQLEAPKMYQVLSYQTINHNLATKLQNDLESGKNAIIIEKEHKINFEKTYTVHLDFLQPSSSNDKSNIIVDDSNIGKVVHQMNDDGMTIIYVSKIVDYAQKPKLFRDMYFANNYQTIKSNLINKLSSKYDIVIK</sequence>
<organism evidence="1 2">
    <name type="scientific">Gottfriedia acidiceleris</name>
    <dbReference type="NCBI Taxonomy" id="371036"/>
    <lineage>
        <taxon>Bacteria</taxon>
        <taxon>Bacillati</taxon>
        <taxon>Bacillota</taxon>
        <taxon>Bacilli</taxon>
        <taxon>Bacillales</taxon>
        <taxon>Bacillaceae</taxon>
        <taxon>Gottfriedia</taxon>
    </lineage>
</organism>
<gene>
    <name evidence="1" type="ORF">MY490_06660</name>
</gene>
<evidence type="ECO:0000313" key="1">
    <source>
        <dbReference type="EMBL" id="UPM55511.1"/>
    </source>
</evidence>
<accession>A0ABY4JNU6</accession>
<evidence type="ECO:0000313" key="2">
    <source>
        <dbReference type="Proteomes" id="UP000830639"/>
    </source>
</evidence>
<name>A0ABY4JNU6_9BACI</name>
<protein>
    <submittedName>
        <fullName evidence="1">Uncharacterized protein</fullName>
    </submittedName>
</protein>
<dbReference type="EMBL" id="CP096034">
    <property type="protein sequence ID" value="UPM55511.1"/>
    <property type="molecule type" value="Genomic_DNA"/>
</dbReference>